<dbReference type="EMBL" id="FMZK01000006">
    <property type="protein sequence ID" value="SDD23567.1"/>
    <property type="molecule type" value="Genomic_DNA"/>
</dbReference>
<dbReference type="SUPFAM" id="SSF46689">
    <property type="entry name" value="Homeodomain-like"/>
    <property type="match status" value="1"/>
</dbReference>
<gene>
    <name evidence="2" type="ORF">SAMN05216505_10619</name>
</gene>
<feature type="region of interest" description="Disordered" evidence="1">
    <location>
        <begin position="39"/>
        <end position="97"/>
    </location>
</feature>
<dbReference type="GO" id="GO:0003677">
    <property type="term" value="F:DNA binding"/>
    <property type="evidence" value="ECO:0007669"/>
    <property type="project" value="InterPro"/>
</dbReference>
<dbReference type="GO" id="GO:0006313">
    <property type="term" value="P:DNA transposition"/>
    <property type="evidence" value="ECO:0007669"/>
    <property type="project" value="InterPro"/>
</dbReference>
<keyword evidence="3" id="KW-1185">Reference proteome</keyword>
<evidence type="ECO:0000256" key="1">
    <source>
        <dbReference type="SAM" id="MobiDB-lite"/>
    </source>
</evidence>
<accession>A0A1G6T522</accession>
<feature type="compositionally biased region" description="Basic and acidic residues" evidence="1">
    <location>
        <begin position="68"/>
        <end position="88"/>
    </location>
</feature>
<reference evidence="3" key="1">
    <citation type="submission" date="2016-10" db="EMBL/GenBank/DDBJ databases">
        <authorList>
            <person name="Varghese N."/>
            <person name="Submissions S."/>
        </authorList>
    </citation>
    <scope>NUCLEOTIDE SEQUENCE [LARGE SCALE GENOMIC DNA]</scope>
    <source>
        <strain evidence="3">CGMCC 4.3504</strain>
    </source>
</reference>
<dbReference type="Proteomes" id="UP000182100">
    <property type="component" value="Unassembled WGS sequence"/>
</dbReference>
<organism evidence="2 3">
    <name type="scientific">Streptomyces prasinopilosus</name>
    <dbReference type="NCBI Taxonomy" id="67344"/>
    <lineage>
        <taxon>Bacteria</taxon>
        <taxon>Bacillati</taxon>
        <taxon>Actinomycetota</taxon>
        <taxon>Actinomycetes</taxon>
        <taxon>Kitasatosporales</taxon>
        <taxon>Streptomycetaceae</taxon>
        <taxon>Streptomyces</taxon>
    </lineage>
</organism>
<evidence type="ECO:0000313" key="2">
    <source>
        <dbReference type="EMBL" id="SDD23567.1"/>
    </source>
</evidence>
<protein>
    <submittedName>
        <fullName evidence="2">Transposase</fullName>
    </submittedName>
</protein>
<dbReference type="RefSeq" id="WP_055571622.1">
    <property type="nucleotide sequence ID" value="NZ_FMZK01000006.1"/>
</dbReference>
<dbReference type="AlphaFoldDB" id="A0A1G6T522"/>
<dbReference type="InterPro" id="IPR002514">
    <property type="entry name" value="Transposase_8"/>
</dbReference>
<evidence type="ECO:0000313" key="3">
    <source>
        <dbReference type="Proteomes" id="UP000182100"/>
    </source>
</evidence>
<name>A0A1G6T522_9ACTN</name>
<proteinExistence type="predicted"/>
<dbReference type="STRING" id="67344.SAMN05216505_10619"/>
<dbReference type="Pfam" id="PF01527">
    <property type="entry name" value="HTH_Tnp_1"/>
    <property type="match status" value="1"/>
</dbReference>
<sequence length="97" mass="10702">MASRKRIYDIEFRGGAVRIVTETGKPIPEVAENLDIHPGTLHSWVPRARRNGSPSSDRPVADPSPGGRLRESELVEPERLRAEAREKGQNPTSSSAF</sequence>
<dbReference type="InterPro" id="IPR009057">
    <property type="entry name" value="Homeodomain-like_sf"/>
</dbReference>
<dbReference type="Gene3D" id="1.10.10.60">
    <property type="entry name" value="Homeodomain-like"/>
    <property type="match status" value="1"/>
</dbReference>
<dbReference type="GO" id="GO:0004803">
    <property type="term" value="F:transposase activity"/>
    <property type="evidence" value="ECO:0007669"/>
    <property type="project" value="InterPro"/>
</dbReference>